<organism evidence="2 3">
    <name type="scientific">Astrephomene gubernaculifera</name>
    <dbReference type="NCBI Taxonomy" id="47775"/>
    <lineage>
        <taxon>Eukaryota</taxon>
        <taxon>Viridiplantae</taxon>
        <taxon>Chlorophyta</taxon>
        <taxon>core chlorophytes</taxon>
        <taxon>Chlorophyceae</taxon>
        <taxon>CS clade</taxon>
        <taxon>Chlamydomonadales</taxon>
        <taxon>Astrephomenaceae</taxon>
        <taxon>Astrephomene</taxon>
    </lineage>
</organism>
<feature type="region of interest" description="Disordered" evidence="1">
    <location>
        <begin position="252"/>
        <end position="313"/>
    </location>
</feature>
<gene>
    <name evidence="2" type="ORF">Agub_g7542</name>
</gene>
<feature type="non-terminal residue" evidence="2">
    <location>
        <position position="1"/>
    </location>
</feature>
<protein>
    <submittedName>
        <fullName evidence="2">Uncharacterized protein</fullName>
    </submittedName>
</protein>
<feature type="compositionally biased region" description="Basic residues" evidence="1">
    <location>
        <begin position="1"/>
        <end position="10"/>
    </location>
</feature>
<evidence type="ECO:0000313" key="2">
    <source>
        <dbReference type="EMBL" id="GFR46076.1"/>
    </source>
</evidence>
<dbReference type="EMBL" id="BMAR01000011">
    <property type="protein sequence ID" value="GFR46076.1"/>
    <property type="molecule type" value="Genomic_DNA"/>
</dbReference>
<sequence>MRGATKRGRRSSTSTVPATPAGPSVADGGTFDDSAGAELPLQQVVQVLVLHLAEHLSQDEFLTARLVCKEWAMGLTAQRRHEEICHLRGPHINPQQGLPARIEALPALLPSLDSLHFFVSERVAPIQLISVTMGIGDDARLNSRIKHLTFTTTSPTGSHYTTWPSDMPFWPIAVTGLKGLQSLTLHGRAPQADLLESLADNCTGLTSLVVGPLLGDPDAPPAGSDSASRLALRPSALRDLSRLTSLRRLALSIAAPEEDEDEDESEEEEEEDGSGGGGGEAKETGAAAAAKERQGEEEKPTDDEEEDVVIVDE</sequence>
<evidence type="ECO:0000313" key="3">
    <source>
        <dbReference type="Proteomes" id="UP001054857"/>
    </source>
</evidence>
<reference evidence="2 3" key="1">
    <citation type="journal article" date="2021" name="Sci. Rep.">
        <title>Genome sequencing of the multicellular alga Astrephomene provides insights into convergent evolution of germ-soma differentiation.</title>
        <authorList>
            <person name="Yamashita S."/>
            <person name="Yamamoto K."/>
            <person name="Matsuzaki R."/>
            <person name="Suzuki S."/>
            <person name="Yamaguchi H."/>
            <person name="Hirooka S."/>
            <person name="Minakuchi Y."/>
            <person name="Miyagishima S."/>
            <person name="Kawachi M."/>
            <person name="Toyoda A."/>
            <person name="Nozaki H."/>
        </authorList>
    </citation>
    <scope>NUCLEOTIDE SEQUENCE [LARGE SCALE GENOMIC DNA]</scope>
    <source>
        <strain evidence="2 3">NIES-4017</strain>
    </source>
</reference>
<name>A0AAD3DQ95_9CHLO</name>
<feature type="compositionally biased region" description="Acidic residues" evidence="1">
    <location>
        <begin position="256"/>
        <end position="273"/>
    </location>
</feature>
<accession>A0AAD3DQ95</accession>
<dbReference type="Proteomes" id="UP001054857">
    <property type="component" value="Unassembled WGS sequence"/>
</dbReference>
<feature type="region of interest" description="Disordered" evidence="1">
    <location>
        <begin position="1"/>
        <end position="33"/>
    </location>
</feature>
<comment type="caution">
    <text evidence="2">The sequence shown here is derived from an EMBL/GenBank/DDBJ whole genome shotgun (WGS) entry which is preliminary data.</text>
</comment>
<evidence type="ECO:0000256" key="1">
    <source>
        <dbReference type="SAM" id="MobiDB-lite"/>
    </source>
</evidence>
<feature type="compositionally biased region" description="Acidic residues" evidence="1">
    <location>
        <begin position="299"/>
        <end position="313"/>
    </location>
</feature>
<keyword evidence="3" id="KW-1185">Reference proteome</keyword>
<proteinExistence type="predicted"/>
<dbReference type="AlphaFoldDB" id="A0AAD3DQ95"/>